<dbReference type="SMART" id="SM01321">
    <property type="entry name" value="Y1_Tnp"/>
    <property type="match status" value="1"/>
</dbReference>
<dbReference type="Proteomes" id="UP000199518">
    <property type="component" value="Unassembled WGS sequence"/>
</dbReference>
<accession>A0A1I3T9S1</accession>
<dbReference type="GO" id="GO:0006313">
    <property type="term" value="P:DNA transposition"/>
    <property type="evidence" value="ECO:0007669"/>
    <property type="project" value="InterPro"/>
</dbReference>
<dbReference type="AlphaFoldDB" id="A0A1I3T9S1"/>
<dbReference type="GO" id="GO:0004803">
    <property type="term" value="F:transposase activity"/>
    <property type="evidence" value="ECO:0007669"/>
    <property type="project" value="InterPro"/>
</dbReference>
<dbReference type="InterPro" id="IPR002686">
    <property type="entry name" value="Transposase_17"/>
</dbReference>
<evidence type="ECO:0000313" key="2">
    <source>
        <dbReference type="EMBL" id="SFJ67313.1"/>
    </source>
</evidence>
<protein>
    <submittedName>
        <fullName evidence="2">REP element-mobilizing transposase RayT</fullName>
    </submittedName>
</protein>
<gene>
    <name evidence="2" type="ORF">SAMN05421753_12831</name>
</gene>
<dbReference type="RefSeq" id="WP_217647196.1">
    <property type="nucleotide sequence ID" value="NZ_FOQD01000028.1"/>
</dbReference>
<feature type="domain" description="Transposase IS200-like" evidence="1">
    <location>
        <begin position="81"/>
        <end position="210"/>
    </location>
</feature>
<dbReference type="SUPFAM" id="SSF143422">
    <property type="entry name" value="Transposase IS200-like"/>
    <property type="match status" value="1"/>
</dbReference>
<dbReference type="InterPro" id="IPR036515">
    <property type="entry name" value="Transposase_17_sf"/>
</dbReference>
<dbReference type="EMBL" id="FOQD01000028">
    <property type="protein sequence ID" value="SFJ67313.1"/>
    <property type="molecule type" value="Genomic_DNA"/>
</dbReference>
<evidence type="ECO:0000259" key="1">
    <source>
        <dbReference type="SMART" id="SM01321"/>
    </source>
</evidence>
<dbReference type="PANTHER" id="PTHR34322:SF2">
    <property type="entry name" value="TRANSPOSASE IS200-LIKE DOMAIN-CONTAINING PROTEIN"/>
    <property type="match status" value="1"/>
</dbReference>
<sequence length="276" mass="31589">MAAFGRILVTLLHVTLSVRDNHCSRMLGLLSRTLAATFRTILVTVFQSDHQRPGQFLLHAVQRLSLKTGADEVPRRAVECQPGELYHVYNRGVDRQPVFFDRNNYAHFLRLLRRELIGEDGTPAQQAEDTSRHRNADVICYCLMPNHFHLVLRPLTNDLSHRMGQLGKSYTQAINNRLARFGPLFQGRFKAIHVDQEEYLLHLTRYIHLNPVRAGLTHDPALWEFSSYQEFIGQRSGTIPSPHSILQNVGGADRYKSFVESGNPQPRALRKYLIQG</sequence>
<evidence type="ECO:0000313" key="3">
    <source>
        <dbReference type="Proteomes" id="UP000199518"/>
    </source>
</evidence>
<keyword evidence="3" id="KW-1185">Reference proteome</keyword>
<dbReference type="PANTHER" id="PTHR34322">
    <property type="entry name" value="TRANSPOSASE, Y1_TNP DOMAIN-CONTAINING"/>
    <property type="match status" value="1"/>
</dbReference>
<proteinExistence type="predicted"/>
<dbReference type="Pfam" id="PF01797">
    <property type="entry name" value="Y1_Tnp"/>
    <property type="match status" value="1"/>
</dbReference>
<dbReference type="GO" id="GO:0003677">
    <property type="term" value="F:DNA binding"/>
    <property type="evidence" value="ECO:0007669"/>
    <property type="project" value="InterPro"/>
</dbReference>
<organism evidence="2 3">
    <name type="scientific">Planctomicrobium piriforme</name>
    <dbReference type="NCBI Taxonomy" id="1576369"/>
    <lineage>
        <taxon>Bacteria</taxon>
        <taxon>Pseudomonadati</taxon>
        <taxon>Planctomycetota</taxon>
        <taxon>Planctomycetia</taxon>
        <taxon>Planctomycetales</taxon>
        <taxon>Planctomycetaceae</taxon>
        <taxon>Planctomicrobium</taxon>
    </lineage>
</organism>
<dbReference type="STRING" id="1576369.SAMN05421753_12831"/>
<dbReference type="Gene3D" id="3.30.70.1290">
    <property type="entry name" value="Transposase IS200-like"/>
    <property type="match status" value="1"/>
</dbReference>
<name>A0A1I3T9S1_9PLAN</name>
<reference evidence="3" key="1">
    <citation type="submission" date="2016-10" db="EMBL/GenBank/DDBJ databases">
        <authorList>
            <person name="Varghese N."/>
            <person name="Submissions S."/>
        </authorList>
    </citation>
    <scope>NUCLEOTIDE SEQUENCE [LARGE SCALE GENOMIC DNA]</scope>
    <source>
        <strain evidence="3">DSM 26348</strain>
    </source>
</reference>